<dbReference type="InterPro" id="IPR001806">
    <property type="entry name" value="Small_GTPase"/>
</dbReference>
<dbReference type="Pfam" id="PF00071">
    <property type="entry name" value="Ras"/>
    <property type="match status" value="1"/>
</dbReference>
<keyword evidence="2" id="KW-0547">Nucleotide-binding</keyword>
<protein>
    <submittedName>
        <fullName evidence="5">Miro-like protein</fullName>
    </submittedName>
</protein>
<dbReference type="GO" id="GO:0032484">
    <property type="term" value="P:Ral protein signal transduction"/>
    <property type="evidence" value="ECO:0007669"/>
    <property type="project" value="TreeGrafter"/>
</dbReference>
<proteinExistence type="inferred from homology"/>
<dbReference type="GO" id="GO:0005525">
    <property type="term" value="F:GTP binding"/>
    <property type="evidence" value="ECO:0007669"/>
    <property type="project" value="UniProtKB-KW"/>
</dbReference>
<dbReference type="Gene3D" id="3.40.50.300">
    <property type="entry name" value="P-loop containing nucleotide triphosphate hydrolases"/>
    <property type="match status" value="1"/>
</dbReference>
<evidence type="ECO:0000256" key="2">
    <source>
        <dbReference type="ARBA" id="ARBA00022741"/>
    </source>
</evidence>
<sequence length="253" mass="28399">MSQNGEEKLIEKNNNKSTKENNKSGKSCKCYCQGGKRISYPYGWTTNTSTTATASFQYDSIDELCVDDRSETAKSTHDEHMSYQTKHPVAMKRLESQPVERKPSVSTQVFSALIGNSGGSTYNRTMGKVMRVLPYVPTIEDTYQVQMDYGDRPKEIMVFHDTAGISESGPIDLKRSYIQVADAFLLVYSVVDHETFNRMDTLKKTIDKQFGKDKKEVPIVVLGNMTDLPGESKFSLSKKLKAEKSNAAIIMDL</sequence>
<evidence type="ECO:0000313" key="6">
    <source>
        <dbReference type="Proteomes" id="UP000242913"/>
    </source>
</evidence>
<keyword evidence="6" id="KW-1185">Reference proteome</keyword>
<dbReference type="PANTHER" id="PTHR46152">
    <property type="entry name" value="NF-KAPPA-B INHIBITOR-INTERACTING RAS-LIKE PROTEIN"/>
    <property type="match status" value="1"/>
</dbReference>
<dbReference type="Proteomes" id="UP000242913">
    <property type="component" value="Unassembled WGS sequence"/>
</dbReference>
<dbReference type="GO" id="GO:0032794">
    <property type="term" value="F:GTPase activating protein binding"/>
    <property type="evidence" value="ECO:0007669"/>
    <property type="project" value="TreeGrafter"/>
</dbReference>
<dbReference type="PANTHER" id="PTHR46152:SF3">
    <property type="entry name" value="NF-KAPPA-B INHIBITOR-INTERACTING RAS-LIKE PROTEIN"/>
    <property type="match status" value="1"/>
</dbReference>
<evidence type="ECO:0000256" key="4">
    <source>
        <dbReference type="SAM" id="MobiDB-lite"/>
    </source>
</evidence>
<reference evidence="5 6" key="1">
    <citation type="submission" date="2015-12" db="EMBL/GenBank/DDBJ databases">
        <title>Draft genome of the nematode, Onchocerca flexuosa.</title>
        <authorList>
            <person name="Mitreva M."/>
        </authorList>
    </citation>
    <scope>NUCLEOTIDE SEQUENCE [LARGE SCALE GENOMIC DNA]</scope>
    <source>
        <strain evidence="5">Red Deer</strain>
    </source>
</reference>
<gene>
    <name evidence="5" type="ORF">X798_05354</name>
</gene>
<comment type="similarity">
    <text evidence="1">Belongs to the small GTPase superfamily. Ras family. KappaB-Ras subfamily.</text>
</comment>
<dbReference type="OrthoDB" id="10002389at2759"/>
<evidence type="ECO:0000256" key="1">
    <source>
        <dbReference type="ARBA" id="ARBA00008094"/>
    </source>
</evidence>
<dbReference type="AlphaFoldDB" id="A0A238BQI7"/>
<name>A0A238BQI7_9BILA</name>
<dbReference type="GO" id="GO:0043124">
    <property type="term" value="P:negative regulation of canonical NF-kappaB signal transduction"/>
    <property type="evidence" value="ECO:0007669"/>
    <property type="project" value="InterPro"/>
</dbReference>
<evidence type="ECO:0000313" key="5">
    <source>
        <dbReference type="EMBL" id="OZC07637.1"/>
    </source>
</evidence>
<organism evidence="5 6">
    <name type="scientific">Onchocerca flexuosa</name>
    <dbReference type="NCBI Taxonomy" id="387005"/>
    <lineage>
        <taxon>Eukaryota</taxon>
        <taxon>Metazoa</taxon>
        <taxon>Ecdysozoa</taxon>
        <taxon>Nematoda</taxon>
        <taxon>Chromadorea</taxon>
        <taxon>Rhabditida</taxon>
        <taxon>Spirurina</taxon>
        <taxon>Spiruromorpha</taxon>
        <taxon>Filarioidea</taxon>
        <taxon>Onchocercidae</taxon>
        <taxon>Onchocerca</taxon>
    </lineage>
</organism>
<feature type="compositionally biased region" description="Basic and acidic residues" evidence="4">
    <location>
        <begin position="1"/>
        <end position="23"/>
    </location>
</feature>
<accession>A0A238BQI7</accession>
<feature type="region of interest" description="Disordered" evidence="4">
    <location>
        <begin position="1"/>
        <end position="26"/>
    </location>
</feature>
<dbReference type="GO" id="GO:0003924">
    <property type="term" value="F:GTPase activity"/>
    <property type="evidence" value="ECO:0007669"/>
    <property type="project" value="InterPro"/>
</dbReference>
<dbReference type="SMART" id="SM00173">
    <property type="entry name" value="RAS"/>
    <property type="match status" value="1"/>
</dbReference>
<keyword evidence="3" id="KW-0342">GTP-binding</keyword>
<dbReference type="InterPro" id="IPR042227">
    <property type="entry name" value="KBRS"/>
</dbReference>
<dbReference type="EMBL" id="KZ270026">
    <property type="protein sequence ID" value="OZC07637.1"/>
    <property type="molecule type" value="Genomic_DNA"/>
</dbReference>
<dbReference type="InterPro" id="IPR027417">
    <property type="entry name" value="P-loop_NTPase"/>
</dbReference>
<dbReference type="SUPFAM" id="SSF52540">
    <property type="entry name" value="P-loop containing nucleoside triphosphate hydrolases"/>
    <property type="match status" value="1"/>
</dbReference>
<evidence type="ECO:0000256" key="3">
    <source>
        <dbReference type="ARBA" id="ARBA00023134"/>
    </source>
</evidence>